<dbReference type="InterPro" id="IPR045584">
    <property type="entry name" value="Pilin-like"/>
</dbReference>
<reference evidence="2" key="1">
    <citation type="submission" date="2023-05" db="EMBL/GenBank/DDBJ databases">
        <title>Limnohabitans sp. strain HM2-2 Genome sequencing and assembly.</title>
        <authorList>
            <person name="Jung Y."/>
        </authorList>
    </citation>
    <scope>NUCLEOTIDE SEQUENCE</scope>
    <source>
        <strain evidence="2">HM2-2</strain>
    </source>
</reference>
<name>A0ABT6X6T4_9BURK</name>
<dbReference type="EMBL" id="JASGBH010000005">
    <property type="protein sequence ID" value="MDI9233820.1"/>
    <property type="molecule type" value="Genomic_DNA"/>
</dbReference>
<keyword evidence="3" id="KW-1185">Reference proteome</keyword>
<dbReference type="Pfam" id="PF07963">
    <property type="entry name" value="N_methyl"/>
    <property type="match status" value="1"/>
</dbReference>
<dbReference type="InterPro" id="IPR012902">
    <property type="entry name" value="N_methyl_site"/>
</dbReference>
<proteinExistence type="predicted"/>
<evidence type="ECO:0000313" key="2">
    <source>
        <dbReference type="EMBL" id="MDI9233820.1"/>
    </source>
</evidence>
<accession>A0ABT6X6T4</accession>
<protein>
    <submittedName>
        <fullName evidence="2">Prepilin-type N-terminal cleavage/methylation domain-containing protein</fullName>
    </submittedName>
</protein>
<keyword evidence="1" id="KW-0472">Membrane</keyword>
<gene>
    <name evidence="2" type="ORF">QLQ16_08225</name>
</gene>
<keyword evidence="1" id="KW-1133">Transmembrane helix</keyword>
<dbReference type="PROSITE" id="PS00409">
    <property type="entry name" value="PROKAR_NTER_METHYL"/>
    <property type="match status" value="1"/>
</dbReference>
<dbReference type="Proteomes" id="UP001431902">
    <property type="component" value="Unassembled WGS sequence"/>
</dbReference>
<comment type="caution">
    <text evidence="2">The sequence shown here is derived from an EMBL/GenBank/DDBJ whole genome shotgun (WGS) entry which is preliminary data.</text>
</comment>
<dbReference type="RefSeq" id="WP_283224211.1">
    <property type="nucleotide sequence ID" value="NZ_JASGBH010000005.1"/>
</dbReference>
<evidence type="ECO:0000256" key="1">
    <source>
        <dbReference type="SAM" id="Phobius"/>
    </source>
</evidence>
<organism evidence="2 3">
    <name type="scientific">Limnohabitans lacus</name>
    <dbReference type="NCBI Taxonomy" id="3045173"/>
    <lineage>
        <taxon>Bacteria</taxon>
        <taxon>Pseudomonadati</taxon>
        <taxon>Pseudomonadota</taxon>
        <taxon>Betaproteobacteria</taxon>
        <taxon>Burkholderiales</taxon>
        <taxon>Comamonadaceae</taxon>
        <taxon>Limnohabitans</taxon>
    </lineage>
</organism>
<dbReference type="Gene3D" id="3.30.700.10">
    <property type="entry name" value="Glycoprotein, Type 4 Pilin"/>
    <property type="match status" value="1"/>
</dbReference>
<dbReference type="NCBIfam" id="TIGR02532">
    <property type="entry name" value="IV_pilin_GFxxxE"/>
    <property type="match status" value="1"/>
</dbReference>
<sequence length="155" mass="16112">MRTSAAGNKPAQTSSQGFTLLELLVVVALIAIATAGVSLSLRGSADSALERDATRLAALMETARAQSRASGLTVVWRNTPTGFVFEGLPPPGLPQNWLNDSTRAAQPLAVVLGPEPLIAPQSIALVSTQGTSSIWLVSDGLSPFQVQRSPGRTPP</sequence>
<keyword evidence="1" id="KW-0812">Transmembrane</keyword>
<dbReference type="SUPFAM" id="SSF54523">
    <property type="entry name" value="Pili subunits"/>
    <property type="match status" value="1"/>
</dbReference>
<evidence type="ECO:0000313" key="3">
    <source>
        <dbReference type="Proteomes" id="UP001431902"/>
    </source>
</evidence>
<feature type="transmembrane region" description="Helical" evidence="1">
    <location>
        <begin position="20"/>
        <end position="41"/>
    </location>
</feature>